<name>A0A2Z7CI86_9LAMI</name>
<accession>A0A2Z7CI86</accession>
<dbReference type="AlphaFoldDB" id="A0A2Z7CI86"/>
<gene>
    <name evidence="1" type="ORF">F511_19367</name>
</gene>
<reference evidence="1 2" key="1">
    <citation type="journal article" date="2015" name="Proc. Natl. Acad. Sci. U.S.A.">
        <title>The resurrection genome of Boea hygrometrica: A blueprint for survival of dehydration.</title>
        <authorList>
            <person name="Xiao L."/>
            <person name="Yang G."/>
            <person name="Zhang L."/>
            <person name="Yang X."/>
            <person name="Zhao S."/>
            <person name="Ji Z."/>
            <person name="Zhou Q."/>
            <person name="Hu M."/>
            <person name="Wang Y."/>
            <person name="Chen M."/>
            <person name="Xu Y."/>
            <person name="Jin H."/>
            <person name="Xiao X."/>
            <person name="Hu G."/>
            <person name="Bao F."/>
            <person name="Hu Y."/>
            <person name="Wan P."/>
            <person name="Li L."/>
            <person name="Deng X."/>
            <person name="Kuang T."/>
            <person name="Xiang C."/>
            <person name="Zhu J.K."/>
            <person name="Oliver M.J."/>
            <person name="He Y."/>
        </authorList>
    </citation>
    <scope>NUCLEOTIDE SEQUENCE [LARGE SCALE GENOMIC DNA]</scope>
    <source>
        <strain evidence="2">cv. XS01</strain>
    </source>
</reference>
<protein>
    <submittedName>
        <fullName evidence="1">Uncharacterized protein</fullName>
    </submittedName>
</protein>
<evidence type="ECO:0000313" key="2">
    <source>
        <dbReference type="Proteomes" id="UP000250235"/>
    </source>
</evidence>
<dbReference type="Proteomes" id="UP000250235">
    <property type="component" value="Unassembled WGS sequence"/>
</dbReference>
<sequence>MLLGQSFQHSSGSRGIKSSQYSLEVCPLGKRFVMIVTYHNNLGLKTHTYVQVVG</sequence>
<organism evidence="1 2">
    <name type="scientific">Dorcoceras hygrometricum</name>
    <dbReference type="NCBI Taxonomy" id="472368"/>
    <lineage>
        <taxon>Eukaryota</taxon>
        <taxon>Viridiplantae</taxon>
        <taxon>Streptophyta</taxon>
        <taxon>Embryophyta</taxon>
        <taxon>Tracheophyta</taxon>
        <taxon>Spermatophyta</taxon>
        <taxon>Magnoliopsida</taxon>
        <taxon>eudicotyledons</taxon>
        <taxon>Gunneridae</taxon>
        <taxon>Pentapetalae</taxon>
        <taxon>asterids</taxon>
        <taxon>lamiids</taxon>
        <taxon>Lamiales</taxon>
        <taxon>Gesneriaceae</taxon>
        <taxon>Didymocarpoideae</taxon>
        <taxon>Trichosporeae</taxon>
        <taxon>Loxocarpinae</taxon>
        <taxon>Dorcoceras</taxon>
    </lineage>
</organism>
<dbReference type="EMBL" id="KQ997000">
    <property type="protein sequence ID" value="KZV44466.1"/>
    <property type="molecule type" value="Genomic_DNA"/>
</dbReference>
<proteinExistence type="predicted"/>
<keyword evidence="2" id="KW-1185">Reference proteome</keyword>
<evidence type="ECO:0000313" key="1">
    <source>
        <dbReference type="EMBL" id="KZV44466.1"/>
    </source>
</evidence>